<feature type="chain" id="PRO_5017269492" description="Secreted protein" evidence="1">
    <location>
        <begin position="19"/>
        <end position="83"/>
    </location>
</feature>
<dbReference type="EMBL" id="BFEA01000015">
    <property type="protein sequence ID" value="GBG60910.1"/>
    <property type="molecule type" value="Genomic_DNA"/>
</dbReference>
<dbReference type="OrthoDB" id="2062195at2759"/>
<organism evidence="2 3">
    <name type="scientific">Chara braunii</name>
    <name type="common">Braun's stonewort</name>
    <dbReference type="NCBI Taxonomy" id="69332"/>
    <lineage>
        <taxon>Eukaryota</taxon>
        <taxon>Viridiplantae</taxon>
        <taxon>Streptophyta</taxon>
        <taxon>Charophyceae</taxon>
        <taxon>Charales</taxon>
        <taxon>Characeae</taxon>
        <taxon>Chara</taxon>
    </lineage>
</organism>
<keyword evidence="1" id="KW-0732">Signal</keyword>
<protein>
    <recommendedName>
        <fullName evidence="4">Secreted protein</fullName>
    </recommendedName>
</protein>
<sequence length="83" mass="9591">MRRAALLAGLIFRSGGLAFTPVSLPSSKDVREQCSETTTRIERDRIRAILWLLIGWHGAELLRFTKPNRYRLHKMRQALEKAD</sequence>
<evidence type="ECO:0000313" key="2">
    <source>
        <dbReference type="EMBL" id="GBG60910.1"/>
    </source>
</evidence>
<name>A0A388JT00_CHABU</name>
<proteinExistence type="predicted"/>
<comment type="caution">
    <text evidence="2">The sequence shown here is derived from an EMBL/GenBank/DDBJ whole genome shotgun (WGS) entry which is preliminary data.</text>
</comment>
<dbReference type="AlphaFoldDB" id="A0A388JT00"/>
<evidence type="ECO:0000313" key="3">
    <source>
        <dbReference type="Proteomes" id="UP000265515"/>
    </source>
</evidence>
<evidence type="ECO:0008006" key="4">
    <source>
        <dbReference type="Google" id="ProtNLM"/>
    </source>
</evidence>
<accession>A0A388JT00</accession>
<dbReference type="Gramene" id="GBG60910">
    <property type="protein sequence ID" value="GBG60910"/>
    <property type="gene ID" value="CBR_g16030"/>
</dbReference>
<dbReference type="Proteomes" id="UP000265515">
    <property type="component" value="Unassembled WGS sequence"/>
</dbReference>
<gene>
    <name evidence="2" type="ORF">CBR_g16030</name>
</gene>
<feature type="signal peptide" evidence="1">
    <location>
        <begin position="1"/>
        <end position="18"/>
    </location>
</feature>
<evidence type="ECO:0000256" key="1">
    <source>
        <dbReference type="SAM" id="SignalP"/>
    </source>
</evidence>
<keyword evidence="3" id="KW-1185">Reference proteome</keyword>
<reference evidence="2 3" key="1">
    <citation type="journal article" date="2018" name="Cell">
        <title>The Chara Genome: Secondary Complexity and Implications for Plant Terrestrialization.</title>
        <authorList>
            <person name="Nishiyama T."/>
            <person name="Sakayama H."/>
            <person name="Vries J.D."/>
            <person name="Buschmann H."/>
            <person name="Saint-Marcoux D."/>
            <person name="Ullrich K.K."/>
            <person name="Haas F.B."/>
            <person name="Vanderstraeten L."/>
            <person name="Becker D."/>
            <person name="Lang D."/>
            <person name="Vosolsobe S."/>
            <person name="Rombauts S."/>
            <person name="Wilhelmsson P.K.I."/>
            <person name="Janitza P."/>
            <person name="Kern R."/>
            <person name="Heyl A."/>
            <person name="Rumpler F."/>
            <person name="Villalobos L.I.A.C."/>
            <person name="Clay J.M."/>
            <person name="Skokan R."/>
            <person name="Toyoda A."/>
            <person name="Suzuki Y."/>
            <person name="Kagoshima H."/>
            <person name="Schijlen E."/>
            <person name="Tajeshwar N."/>
            <person name="Catarino B."/>
            <person name="Hetherington A.J."/>
            <person name="Saltykova A."/>
            <person name="Bonnot C."/>
            <person name="Breuninger H."/>
            <person name="Symeonidi A."/>
            <person name="Radhakrishnan G.V."/>
            <person name="Van Nieuwerburgh F."/>
            <person name="Deforce D."/>
            <person name="Chang C."/>
            <person name="Karol K.G."/>
            <person name="Hedrich R."/>
            <person name="Ulvskov P."/>
            <person name="Glockner G."/>
            <person name="Delwiche C.F."/>
            <person name="Petrasek J."/>
            <person name="Van de Peer Y."/>
            <person name="Friml J."/>
            <person name="Beilby M."/>
            <person name="Dolan L."/>
            <person name="Kohara Y."/>
            <person name="Sugano S."/>
            <person name="Fujiyama A."/>
            <person name="Delaux P.-M."/>
            <person name="Quint M."/>
            <person name="TheiBen G."/>
            <person name="Hagemann M."/>
            <person name="Harholt J."/>
            <person name="Dunand C."/>
            <person name="Zachgo S."/>
            <person name="Langdale J."/>
            <person name="Maumus F."/>
            <person name="Straeten D.V.D."/>
            <person name="Gould S.B."/>
            <person name="Rensing S.A."/>
        </authorList>
    </citation>
    <scope>NUCLEOTIDE SEQUENCE [LARGE SCALE GENOMIC DNA]</scope>
    <source>
        <strain evidence="2 3">S276</strain>
    </source>
</reference>